<evidence type="ECO:0000313" key="1">
    <source>
        <dbReference type="EMBL" id="VDL57839.1"/>
    </source>
</evidence>
<gene>
    <name evidence="1" type="ORF">HDID_LOCUS5521</name>
</gene>
<protein>
    <submittedName>
        <fullName evidence="3">Transposase</fullName>
    </submittedName>
</protein>
<name>A0A0R3SKQ8_HYMDI</name>
<proteinExistence type="predicted"/>
<dbReference type="Proteomes" id="UP000274504">
    <property type="component" value="Unassembled WGS sequence"/>
</dbReference>
<dbReference type="AlphaFoldDB" id="A0A0R3SKQ8"/>
<dbReference type="WBParaSite" id="HDID_0000552301-mRNA-1">
    <property type="protein sequence ID" value="HDID_0000552301-mRNA-1"/>
    <property type="gene ID" value="HDID_0000552301"/>
</dbReference>
<reference evidence="1 2" key="2">
    <citation type="submission" date="2018-11" db="EMBL/GenBank/DDBJ databases">
        <authorList>
            <consortium name="Pathogen Informatics"/>
        </authorList>
    </citation>
    <scope>NUCLEOTIDE SEQUENCE [LARGE SCALE GENOMIC DNA]</scope>
</reference>
<organism evidence="3">
    <name type="scientific">Hymenolepis diminuta</name>
    <name type="common">Rat tapeworm</name>
    <dbReference type="NCBI Taxonomy" id="6216"/>
    <lineage>
        <taxon>Eukaryota</taxon>
        <taxon>Metazoa</taxon>
        <taxon>Spiralia</taxon>
        <taxon>Lophotrochozoa</taxon>
        <taxon>Platyhelminthes</taxon>
        <taxon>Cestoda</taxon>
        <taxon>Eucestoda</taxon>
        <taxon>Cyclophyllidea</taxon>
        <taxon>Hymenolepididae</taxon>
        <taxon>Hymenolepis</taxon>
    </lineage>
</organism>
<evidence type="ECO:0000313" key="2">
    <source>
        <dbReference type="Proteomes" id="UP000274504"/>
    </source>
</evidence>
<dbReference type="EMBL" id="UYSG01002933">
    <property type="protein sequence ID" value="VDL57839.1"/>
    <property type="molecule type" value="Genomic_DNA"/>
</dbReference>
<accession>A0A0R3SKQ8</accession>
<reference evidence="3" key="1">
    <citation type="submission" date="2017-02" db="UniProtKB">
        <authorList>
            <consortium name="WormBaseParasite"/>
        </authorList>
    </citation>
    <scope>IDENTIFICATION</scope>
</reference>
<sequence length="44" mass="5006">MDLRRFSATILTNNISKALKDKKSILEKEIAVVIALKKKLVHID</sequence>
<evidence type="ECO:0000313" key="3">
    <source>
        <dbReference type="WBParaSite" id="HDID_0000552301-mRNA-1"/>
    </source>
</evidence>